<keyword evidence="1" id="KW-0472">Membrane</keyword>
<keyword evidence="1" id="KW-0812">Transmembrane</keyword>
<dbReference type="Proteomes" id="UP000257076">
    <property type="component" value="Unassembled WGS sequence"/>
</dbReference>
<feature type="transmembrane region" description="Helical" evidence="1">
    <location>
        <begin position="71"/>
        <end position="89"/>
    </location>
</feature>
<sequence>MARCTKCQTEWTFKDKAGVFKGLSGSVKCPYCGAEQFLSLKAQKQTGLVNMIIPVTMLLPLPFGLPLPLHITLIVLGIIAVVILNITLVKLSGKKEYII</sequence>
<feature type="transmembrane region" description="Helical" evidence="1">
    <location>
        <begin position="47"/>
        <end position="65"/>
    </location>
</feature>
<evidence type="ECO:0000313" key="3">
    <source>
        <dbReference type="Proteomes" id="UP000257076"/>
    </source>
</evidence>
<protein>
    <submittedName>
        <fullName evidence="2">CXXC-20-CXXC protein</fullName>
    </submittedName>
</protein>
<keyword evidence="3" id="KW-1185">Reference proteome</keyword>
<organism evidence="2 3">
    <name type="scientific">Jeotgalicoccus halotolerans</name>
    <dbReference type="NCBI Taxonomy" id="157227"/>
    <lineage>
        <taxon>Bacteria</taxon>
        <taxon>Bacillati</taxon>
        <taxon>Bacillota</taxon>
        <taxon>Bacilli</taxon>
        <taxon>Bacillales</taxon>
        <taxon>Staphylococcaceae</taxon>
        <taxon>Jeotgalicoccus</taxon>
    </lineage>
</organism>
<accession>A0A3E0AW04</accession>
<name>A0A3E0AW04_9STAP</name>
<keyword evidence="1" id="KW-1133">Transmembrane helix</keyword>
<dbReference type="RefSeq" id="WP_162842322.1">
    <property type="nucleotide sequence ID" value="NZ_CBCSHX010000011.1"/>
</dbReference>
<evidence type="ECO:0000256" key="1">
    <source>
        <dbReference type="SAM" id="Phobius"/>
    </source>
</evidence>
<evidence type="ECO:0000313" key="2">
    <source>
        <dbReference type="EMBL" id="REG23926.1"/>
    </source>
</evidence>
<comment type="caution">
    <text evidence="2">The sequence shown here is derived from an EMBL/GenBank/DDBJ whole genome shotgun (WGS) entry which is preliminary data.</text>
</comment>
<dbReference type="NCBIfam" id="TIGR04104">
    <property type="entry name" value="cxxc_20_cxxc"/>
    <property type="match status" value="1"/>
</dbReference>
<dbReference type="AlphaFoldDB" id="A0A3E0AW04"/>
<gene>
    <name evidence="2" type="ORF">DFR63_1673</name>
</gene>
<proteinExistence type="predicted"/>
<reference evidence="2 3" key="1">
    <citation type="submission" date="2018-08" db="EMBL/GenBank/DDBJ databases">
        <title>Genomic Encyclopedia of Type Strains, Phase IV (KMG-IV): sequencing the most valuable type-strain genomes for metagenomic binning, comparative biology and taxonomic classification.</title>
        <authorList>
            <person name="Goeker M."/>
        </authorList>
    </citation>
    <scope>NUCLEOTIDE SEQUENCE [LARGE SCALE GENOMIC DNA]</scope>
    <source>
        <strain evidence="2 3">DSM 17274</strain>
    </source>
</reference>
<dbReference type="InterPro" id="IPR026369">
    <property type="entry name" value="CxxC_20_CxxC"/>
</dbReference>
<dbReference type="EMBL" id="QUMW01000012">
    <property type="protein sequence ID" value="REG23926.1"/>
    <property type="molecule type" value="Genomic_DNA"/>
</dbReference>